<dbReference type="EMBL" id="BK015853">
    <property type="protein sequence ID" value="DAD69669.1"/>
    <property type="molecule type" value="Genomic_DNA"/>
</dbReference>
<proteinExistence type="predicted"/>
<evidence type="ECO:0000313" key="1">
    <source>
        <dbReference type="EMBL" id="DAD69669.1"/>
    </source>
</evidence>
<accession>A0A8S5LHU1</accession>
<name>A0A8S5LHU1_9CAUD</name>
<sequence>MLGLPFTMKCRKWGTSLSQEILKPLLLKLIPLLKKR</sequence>
<protein>
    <submittedName>
        <fullName evidence="1">Uncharacterized protein</fullName>
    </submittedName>
</protein>
<reference evidence="1" key="1">
    <citation type="journal article" date="2021" name="Proc. Natl. Acad. Sci. U.S.A.">
        <title>A Catalog of Tens of Thousands of Viruses from Human Metagenomes Reveals Hidden Associations with Chronic Diseases.</title>
        <authorList>
            <person name="Tisza M.J."/>
            <person name="Buck C.B."/>
        </authorList>
    </citation>
    <scope>NUCLEOTIDE SEQUENCE</scope>
    <source>
        <strain evidence="1">CtlHU7</strain>
    </source>
</reference>
<organism evidence="1">
    <name type="scientific">Siphoviridae sp. ctlHU7</name>
    <dbReference type="NCBI Taxonomy" id="2827588"/>
    <lineage>
        <taxon>Viruses</taxon>
        <taxon>Duplodnaviria</taxon>
        <taxon>Heunggongvirae</taxon>
        <taxon>Uroviricota</taxon>
        <taxon>Caudoviricetes</taxon>
    </lineage>
</organism>